<evidence type="ECO:0000256" key="9">
    <source>
        <dbReference type="SAM" id="MobiDB-lite"/>
    </source>
</evidence>
<evidence type="ECO:0000256" key="5">
    <source>
        <dbReference type="ARBA" id="ARBA00022801"/>
    </source>
</evidence>
<feature type="signal peptide" evidence="10">
    <location>
        <begin position="1"/>
        <end position="24"/>
    </location>
</feature>
<comment type="cofactor">
    <cofactor evidence="1">
        <name>Zn(2+)</name>
        <dbReference type="ChEBI" id="CHEBI:29105"/>
    </cofactor>
</comment>
<reference evidence="12 13" key="1">
    <citation type="journal article" date="2015" name="Int. J. Syst. Evol. Microbiol.">
        <title>Novibacillus thermophilus gen. nov., sp. nov., a Gram-staining-negative and moderately thermophilic member of the family Thermoactinomycetaceae.</title>
        <authorList>
            <person name="Yang G."/>
            <person name="Chen J."/>
            <person name="Zhou S."/>
        </authorList>
    </citation>
    <scope>NUCLEOTIDE SEQUENCE [LARGE SCALE GENOMIC DNA]</scope>
    <source>
        <strain evidence="12 13">SG-1</strain>
    </source>
</reference>
<feature type="domain" description="Peptidase M14" evidence="11">
    <location>
        <begin position="360"/>
        <end position="680"/>
    </location>
</feature>
<evidence type="ECO:0000313" key="13">
    <source>
        <dbReference type="Proteomes" id="UP000188603"/>
    </source>
</evidence>
<evidence type="ECO:0000259" key="11">
    <source>
        <dbReference type="PROSITE" id="PS52035"/>
    </source>
</evidence>
<proteinExistence type="inferred from homology"/>
<keyword evidence="4" id="KW-0479">Metal-binding</keyword>
<keyword evidence="7" id="KW-0482">Metalloprotease</keyword>
<feature type="active site" description="Proton donor/acceptor" evidence="8">
    <location>
        <position position="643"/>
    </location>
</feature>
<feature type="region of interest" description="Disordered" evidence="9">
    <location>
        <begin position="101"/>
        <end position="122"/>
    </location>
</feature>
<dbReference type="Pfam" id="PF00246">
    <property type="entry name" value="Peptidase_M14"/>
    <property type="match status" value="1"/>
</dbReference>
<dbReference type="PROSITE" id="PS52035">
    <property type="entry name" value="PEPTIDASE_M14"/>
    <property type="match status" value="1"/>
</dbReference>
<name>A0A1U9K503_9BACL</name>
<evidence type="ECO:0000256" key="4">
    <source>
        <dbReference type="ARBA" id="ARBA00022723"/>
    </source>
</evidence>
<dbReference type="InterPro" id="IPR000834">
    <property type="entry name" value="Peptidase_M14"/>
</dbReference>
<evidence type="ECO:0000256" key="7">
    <source>
        <dbReference type="ARBA" id="ARBA00023049"/>
    </source>
</evidence>
<dbReference type="InterPro" id="IPR054470">
    <property type="entry name" value="FIMAH_dom"/>
</dbReference>
<keyword evidence="6" id="KW-0862">Zinc</keyword>
<evidence type="ECO:0000256" key="8">
    <source>
        <dbReference type="PROSITE-ProRule" id="PRU01379"/>
    </source>
</evidence>
<dbReference type="RefSeq" id="WP_077718907.1">
    <property type="nucleotide sequence ID" value="NZ_CP019699.1"/>
</dbReference>
<comment type="similarity">
    <text evidence="2 8">Belongs to the peptidase M14 family.</text>
</comment>
<dbReference type="KEGG" id="ntr:B0W44_04175"/>
<dbReference type="GO" id="GO:0004181">
    <property type="term" value="F:metallocarboxypeptidase activity"/>
    <property type="evidence" value="ECO:0007669"/>
    <property type="project" value="InterPro"/>
</dbReference>
<dbReference type="Pfam" id="PF13290">
    <property type="entry name" value="CHB_HEX_C_1"/>
    <property type="match status" value="1"/>
</dbReference>
<evidence type="ECO:0000313" key="12">
    <source>
        <dbReference type="EMBL" id="AQS55090.1"/>
    </source>
</evidence>
<gene>
    <name evidence="12" type="ORF">B0W44_04175</name>
</gene>
<dbReference type="InterPro" id="IPR057246">
    <property type="entry name" value="CARBOXYPEPT_ZN_1"/>
</dbReference>
<dbReference type="STRING" id="1471761.B0W44_04175"/>
<dbReference type="InterPro" id="IPR059177">
    <property type="entry name" value="GH29D-like_dom"/>
</dbReference>
<dbReference type="GO" id="GO:0006508">
    <property type="term" value="P:proteolysis"/>
    <property type="evidence" value="ECO:0007669"/>
    <property type="project" value="UniProtKB-KW"/>
</dbReference>
<dbReference type="OrthoDB" id="9801061at2"/>
<dbReference type="Pfam" id="PF22888">
    <property type="entry name" value="FIMAH"/>
    <property type="match status" value="1"/>
</dbReference>
<evidence type="ECO:0000256" key="10">
    <source>
        <dbReference type="SAM" id="SignalP"/>
    </source>
</evidence>
<evidence type="ECO:0000256" key="3">
    <source>
        <dbReference type="ARBA" id="ARBA00022670"/>
    </source>
</evidence>
<dbReference type="Gene3D" id="3.40.630.10">
    <property type="entry name" value="Zn peptidases"/>
    <property type="match status" value="1"/>
</dbReference>
<dbReference type="EMBL" id="CP019699">
    <property type="protein sequence ID" value="AQS55090.1"/>
    <property type="molecule type" value="Genomic_DNA"/>
</dbReference>
<dbReference type="AlphaFoldDB" id="A0A1U9K503"/>
<dbReference type="PANTHER" id="PTHR11705">
    <property type="entry name" value="PROTEASE FAMILY M14 CARBOXYPEPTIDASE A,B"/>
    <property type="match status" value="1"/>
</dbReference>
<dbReference type="SMART" id="SM00631">
    <property type="entry name" value="Zn_pept"/>
    <property type="match status" value="1"/>
</dbReference>
<organism evidence="12 13">
    <name type="scientific">Novibacillus thermophilus</name>
    <dbReference type="NCBI Taxonomy" id="1471761"/>
    <lineage>
        <taxon>Bacteria</taxon>
        <taxon>Bacillati</taxon>
        <taxon>Bacillota</taxon>
        <taxon>Bacilli</taxon>
        <taxon>Bacillales</taxon>
        <taxon>Thermoactinomycetaceae</taxon>
        <taxon>Novibacillus</taxon>
    </lineage>
</organism>
<feature type="chain" id="PRO_5010721974" description="Peptidase M14 domain-containing protein" evidence="10">
    <location>
        <begin position="25"/>
        <end position="868"/>
    </location>
</feature>
<accession>A0A1U9K503</accession>
<keyword evidence="3" id="KW-0645">Protease</keyword>
<keyword evidence="13" id="KW-1185">Reference proteome</keyword>
<dbReference type="Proteomes" id="UP000188603">
    <property type="component" value="Chromosome"/>
</dbReference>
<protein>
    <recommendedName>
        <fullName evidence="11">Peptidase M14 domain-containing protein</fullName>
    </recommendedName>
</protein>
<dbReference type="SMR" id="A0A1U9K503"/>
<dbReference type="SUPFAM" id="SSF53187">
    <property type="entry name" value="Zn-dependent exopeptidases"/>
    <property type="match status" value="1"/>
</dbReference>
<evidence type="ECO:0000256" key="1">
    <source>
        <dbReference type="ARBA" id="ARBA00001947"/>
    </source>
</evidence>
<dbReference type="PROSITE" id="PS00132">
    <property type="entry name" value="CARBOXYPEPT_ZN_1"/>
    <property type="match status" value="1"/>
</dbReference>
<sequence>MKRSIVVLLSAILLMTPVMTGALASPSQEADELRAAAQPELEEGKRVRILVPGSDVFYEMQSAGYDFAGGIERLPEGIEVDAILTKEQLDALPDFGAKLADEGASTQASPSPHIKKRPRAAQSTDTVVIGRVDWFTTKGQGFLSVEAKSSAESDADLTLSWDSGSVQMDAFVDSGEYMYHRILAKVDGPRPDTVTVTSSFGSEATAAVNDWLYSVEADIDRPGYQYGFIDGYMHPTEIYDRIEQLAAEHPNITEIVELPNKTNGYRRHAQAQFGSGVENGDLDSTFYVTSKMYGHEGGNDITVALIGQPGLDKTTVSVDGNDITVHLAQDSDSSEIVSTAAEVVDAINAHSEASELVTAHLYRNGDGSGVVSEAAATRLSDFLSAPEDISREPFTIRALRIGQNRDGSKPGVLIQAQDHAREWVTPLVALEAAERLLANYEHDEMTRQIVENVDIFIIPSNNPDGAHYSFFDRNMQRRNMTNHCGPENSDPGRRGNWGVDLNRNYSVGSIFDGYSGGSSDCTSDTYAGPGELSEPEAQNVVWLAENFSNIKFFMTVHSYGGQLFWQPGAYIAEGRITTPRPPLKDEQYYWEMAEQILSNVKSLRDSVVQPRNVGGSADVLYSSAGNVREELYNNYGIYSFGWEIGGSQWDPDQDRWVGAGGFQPEWQEANLQYQEYASGVIKMFEIAMEYGMDEDPATTRLMQDRQPDGTVNVTFSTSEPAAIHYTTDGSEPTQDSPTYEAADIREPGEVIQVAETTTFRWISVDVKGNTEEERAFTVQVDIDADGMTKLVDQFEQEGELKNREVARSLHVHLTAVHRFEEQGAADRVVKHMKNFIQLLDHHKDQGLVSDYAYHVLKDDADYVIDKWQ</sequence>
<keyword evidence="10" id="KW-0732">Signal</keyword>
<evidence type="ECO:0000256" key="2">
    <source>
        <dbReference type="ARBA" id="ARBA00005988"/>
    </source>
</evidence>
<dbReference type="GO" id="GO:0008270">
    <property type="term" value="F:zinc ion binding"/>
    <property type="evidence" value="ECO:0007669"/>
    <property type="project" value="InterPro"/>
</dbReference>
<evidence type="ECO:0000256" key="6">
    <source>
        <dbReference type="ARBA" id="ARBA00022833"/>
    </source>
</evidence>
<dbReference type="PANTHER" id="PTHR11705:SF143">
    <property type="entry name" value="SLL0236 PROTEIN"/>
    <property type="match status" value="1"/>
</dbReference>
<keyword evidence="5" id="KW-0378">Hydrolase</keyword>
<dbReference type="GO" id="GO:0005615">
    <property type="term" value="C:extracellular space"/>
    <property type="evidence" value="ECO:0007669"/>
    <property type="project" value="TreeGrafter"/>
</dbReference>